<proteinExistence type="predicted"/>
<name>A0ABQ2KZK3_9BACL</name>
<dbReference type="RefSeq" id="WP_018975585.1">
    <property type="nucleotide sequence ID" value="NZ_BMLN01000003.1"/>
</dbReference>
<gene>
    <name evidence="1" type="ORF">GCM10010969_12730</name>
</gene>
<organism evidence="1 2">
    <name type="scientific">Saccharibacillus kuerlensis</name>
    <dbReference type="NCBI Taxonomy" id="459527"/>
    <lineage>
        <taxon>Bacteria</taxon>
        <taxon>Bacillati</taxon>
        <taxon>Bacillota</taxon>
        <taxon>Bacilli</taxon>
        <taxon>Bacillales</taxon>
        <taxon>Paenibacillaceae</taxon>
        <taxon>Saccharibacillus</taxon>
    </lineage>
</organism>
<dbReference type="Proteomes" id="UP000606653">
    <property type="component" value="Unassembled WGS sequence"/>
</dbReference>
<protein>
    <recommendedName>
        <fullName evidence="3">YgiT-type zinc finger domain-containing protein</fullName>
    </recommendedName>
</protein>
<evidence type="ECO:0008006" key="3">
    <source>
        <dbReference type="Google" id="ProtNLM"/>
    </source>
</evidence>
<evidence type="ECO:0000313" key="1">
    <source>
        <dbReference type="EMBL" id="GGN96118.1"/>
    </source>
</evidence>
<accession>A0ABQ2KZK3</accession>
<sequence length="150" mass="17332">MLEHCKCGQRYDLDFRLVDYKKHVSIDNVPVLVCPKCEYEEVLPWVRKDLTALLQKLSLCEEPYGIDYTDFNELACIIYVIFTCSPADTKDALKAEIQESCTARINTLLDLYRCAKDAGDRSWMTEIEARLSQLSEKVYIDGQEVRYSSV</sequence>
<comment type="caution">
    <text evidence="1">The sequence shown here is derived from an EMBL/GenBank/DDBJ whole genome shotgun (WGS) entry which is preliminary data.</text>
</comment>
<reference evidence="2" key="1">
    <citation type="journal article" date="2019" name="Int. J. Syst. Evol. Microbiol.">
        <title>The Global Catalogue of Microorganisms (GCM) 10K type strain sequencing project: providing services to taxonomists for standard genome sequencing and annotation.</title>
        <authorList>
            <consortium name="The Broad Institute Genomics Platform"/>
            <consortium name="The Broad Institute Genome Sequencing Center for Infectious Disease"/>
            <person name="Wu L."/>
            <person name="Ma J."/>
        </authorList>
    </citation>
    <scope>NUCLEOTIDE SEQUENCE [LARGE SCALE GENOMIC DNA]</scope>
    <source>
        <strain evidence="2">CGMCC 1.6964</strain>
    </source>
</reference>
<dbReference type="EMBL" id="BMLN01000003">
    <property type="protein sequence ID" value="GGN96118.1"/>
    <property type="molecule type" value="Genomic_DNA"/>
</dbReference>
<evidence type="ECO:0000313" key="2">
    <source>
        <dbReference type="Proteomes" id="UP000606653"/>
    </source>
</evidence>
<keyword evidence="2" id="KW-1185">Reference proteome</keyword>